<proteinExistence type="predicted"/>
<dbReference type="EMBL" id="JACHVT010000006">
    <property type="protein sequence ID" value="MBB2987844.1"/>
    <property type="molecule type" value="Genomic_DNA"/>
</dbReference>
<keyword evidence="3" id="KW-0067">ATP-binding</keyword>
<dbReference type="GO" id="GO:0043138">
    <property type="term" value="F:3'-5' DNA helicase activity"/>
    <property type="evidence" value="ECO:0007669"/>
    <property type="project" value="TreeGrafter"/>
</dbReference>
<dbReference type="GO" id="GO:0005829">
    <property type="term" value="C:cytosol"/>
    <property type="evidence" value="ECO:0007669"/>
    <property type="project" value="TreeGrafter"/>
</dbReference>
<keyword evidence="3" id="KW-0378">Hydrolase</keyword>
<sequence>MGATTGDEARDMQDELASEQAYLDHARAELARMRELAESLDAAKASDAVSAEALGVVLARRIASLQDDPRTTLFFGRIDVGAGSPWVGDDAGVPGAAPTARVPDLAPGAVAAFHVGRRHVGDESGDPVVVDWRAPVSTAFYRASPAEPLGVVRRRRFGVDRGRLTAIEDERVGGPSGPDGSAGSGGDTPRDVTDGAGDPASTGGSLLAAEIERPRTGPMRDIVSTIQPEQDEIVRSDLGVTVCVQGAPGTGKTAVGLHRAAWLLYSFRRRLERTGVLVVGPNAAFLDHIGAVLPALGEVRVRHATIETLLAHGRVRAVDEPDVATLKGDARLATVLGRAVWSHVQRPDEALVVPRGVRRWRVPAYEVAGVVDDLRRRDVRYGTARDLLPQSLAHHVLLVMERAGEITDDRVQDAVARSAPVKAYVKTIWPALDPAAVLHRLLSDAEAMASAADGVLTGDEQRMLSWDSPARTKGAAKWSVADLALLDELDDLIGRTPGLGHVVLDEAQDLSPMQLRAVGRRAANGSLTVLGDIAQGTTPWATPSWEVAMGHLGKTEHDLVVLDRGFRVPAAVIDFAARLLPQAAPGLGAPVSVRDDPGRLVLDRVPADDLPGAVARAATTASTSPGSVGVIAPDAMVDVLSRALTAAGVGHGRLDAGHGDDEDHQVELVPATVAKGLEFDRTVVVEPAAIAAAEPDERTGLRRLYVVLTRAVSELTVVHAEPLPDALQG</sequence>
<protein>
    <submittedName>
        <fullName evidence="3">DNA helicase IV</fullName>
    </submittedName>
</protein>
<feature type="coiled-coil region" evidence="1">
    <location>
        <begin position="9"/>
        <end position="43"/>
    </location>
</feature>
<organism evidence="3 4">
    <name type="scientific">Terracoccus luteus</name>
    <dbReference type="NCBI Taxonomy" id="53356"/>
    <lineage>
        <taxon>Bacteria</taxon>
        <taxon>Bacillati</taxon>
        <taxon>Actinomycetota</taxon>
        <taxon>Actinomycetes</taxon>
        <taxon>Micrococcales</taxon>
        <taxon>Intrasporangiaceae</taxon>
        <taxon>Terracoccus</taxon>
    </lineage>
</organism>
<dbReference type="PANTHER" id="PTHR11070">
    <property type="entry name" value="UVRD / RECB / PCRA DNA HELICASE FAMILY MEMBER"/>
    <property type="match status" value="1"/>
</dbReference>
<evidence type="ECO:0000313" key="4">
    <source>
        <dbReference type="Proteomes" id="UP000590811"/>
    </source>
</evidence>
<dbReference type="SUPFAM" id="SSF52540">
    <property type="entry name" value="P-loop containing nucleoside triphosphate hydrolases"/>
    <property type="match status" value="1"/>
</dbReference>
<feature type="region of interest" description="Disordered" evidence="2">
    <location>
        <begin position="166"/>
        <end position="219"/>
    </location>
</feature>
<evidence type="ECO:0000313" key="3">
    <source>
        <dbReference type="EMBL" id="MBB2987844.1"/>
    </source>
</evidence>
<keyword evidence="1" id="KW-0175">Coiled coil</keyword>
<dbReference type="Gene3D" id="3.40.50.300">
    <property type="entry name" value="P-loop containing nucleotide triphosphate hydrolases"/>
    <property type="match status" value="2"/>
</dbReference>
<keyword evidence="3" id="KW-0547">Nucleotide-binding</keyword>
<comment type="caution">
    <text evidence="3">The sequence shown here is derived from an EMBL/GenBank/DDBJ whole genome shotgun (WGS) entry which is preliminary data.</text>
</comment>
<accession>A0A839PYR9</accession>
<keyword evidence="3" id="KW-0347">Helicase</keyword>
<feature type="compositionally biased region" description="Gly residues" evidence="2">
    <location>
        <begin position="174"/>
        <end position="186"/>
    </location>
</feature>
<dbReference type="InterPro" id="IPR000212">
    <property type="entry name" value="DNA_helicase_UvrD/REP"/>
</dbReference>
<dbReference type="GO" id="GO:0005524">
    <property type="term" value="F:ATP binding"/>
    <property type="evidence" value="ECO:0007669"/>
    <property type="project" value="InterPro"/>
</dbReference>
<dbReference type="GO" id="GO:0003677">
    <property type="term" value="F:DNA binding"/>
    <property type="evidence" value="ECO:0007669"/>
    <property type="project" value="InterPro"/>
</dbReference>
<gene>
    <name evidence="3" type="ORF">FHW14_003030</name>
</gene>
<reference evidence="3 4" key="1">
    <citation type="submission" date="2020-08" db="EMBL/GenBank/DDBJ databases">
        <title>Genomic Encyclopedia of Type Strains, Phase IV (KMG-V): Genome sequencing to study the core and pangenomes of soil and plant-associated prokaryotes.</title>
        <authorList>
            <person name="Whitman W."/>
        </authorList>
    </citation>
    <scope>NUCLEOTIDE SEQUENCE [LARGE SCALE GENOMIC DNA]</scope>
    <source>
        <strain evidence="3 4">B3ACCR2</strain>
    </source>
</reference>
<dbReference type="AlphaFoldDB" id="A0A839PYR9"/>
<dbReference type="InterPro" id="IPR027417">
    <property type="entry name" value="P-loop_NTPase"/>
</dbReference>
<dbReference type="GO" id="GO:0000725">
    <property type="term" value="P:recombinational repair"/>
    <property type="evidence" value="ECO:0007669"/>
    <property type="project" value="TreeGrafter"/>
</dbReference>
<name>A0A839PYR9_9MICO</name>
<evidence type="ECO:0000256" key="1">
    <source>
        <dbReference type="SAM" id="Coils"/>
    </source>
</evidence>
<dbReference type="PANTHER" id="PTHR11070:SF45">
    <property type="entry name" value="DNA 3'-5' HELICASE"/>
    <property type="match status" value="1"/>
</dbReference>
<evidence type="ECO:0000256" key="2">
    <source>
        <dbReference type="SAM" id="MobiDB-lite"/>
    </source>
</evidence>
<dbReference type="Proteomes" id="UP000590811">
    <property type="component" value="Unassembled WGS sequence"/>
</dbReference>